<dbReference type="InterPro" id="IPR006143">
    <property type="entry name" value="RND_pump_MFP"/>
</dbReference>
<feature type="domain" description="Multidrug resistance protein MdtA-like barrel-sandwich hybrid" evidence="3">
    <location>
        <begin position="74"/>
        <end position="189"/>
    </location>
</feature>
<keyword evidence="2" id="KW-0175">Coiled coil</keyword>
<dbReference type="Pfam" id="PF25917">
    <property type="entry name" value="BSH_RND"/>
    <property type="match status" value="1"/>
</dbReference>
<evidence type="ECO:0000313" key="5">
    <source>
        <dbReference type="EMBL" id="MFD2259737.1"/>
    </source>
</evidence>
<evidence type="ECO:0000313" key="6">
    <source>
        <dbReference type="Proteomes" id="UP001597373"/>
    </source>
</evidence>
<dbReference type="NCBIfam" id="TIGR01730">
    <property type="entry name" value="RND_mfp"/>
    <property type="match status" value="1"/>
</dbReference>
<dbReference type="InterPro" id="IPR058625">
    <property type="entry name" value="MdtA-like_BSH"/>
</dbReference>
<dbReference type="InterPro" id="IPR058792">
    <property type="entry name" value="Beta-barrel_RND_2"/>
</dbReference>
<dbReference type="Gene3D" id="2.40.50.100">
    <property type="match status" value="1"/>
</dbReference>
<dbReference type="Proteomes" id="UP001597373">
    <property type="component" value="Unassembled WGS sequence"/>
</dbReference>
<organism evidence="5 6">
    <name type="scientific">Chelativorans composti</name>
    <dbReference type="NCBI Taxonomy" id="768533"/>
    <lineage>
        <taxon>Bacteria</taxon>
        <taxon>Pseudomonadati</taxon>
        <taxon>Pseudomonadota</taxon>
        <taxon>Alphaproteobacteria</taxon>
        <taxon>Hyphomicrobiales</taxon>
        <taxon>Phyllobacteriaceae</taxon>
        <taxon>Chelativorans</taxon>
    </lineage>
</organism>
<feature type="domain" description="CusB-like beta-barrel" evidence="4">
    <location>
        <begin position="202"/>
        <end position="273"/>
    </location>
</feature>
<gene>
    <name evidence="5" type="ORF">ACFSMZ_08155</name>
</gene>
<dbReference type="Gene3D" id="2.40.420.20">
    <property type="match status" value="1"/>
</dbReference>
<comment type="similarity">
    <text evidence="1">Belongs to the membrane fusion protein (MFP) (TC 8.A.1) family.</text>
</comment>
<proteinExistence type="inferred from homology"/>
<dbReference type="SUPFAM" id="SSF111369">
    <property type="entry name" value="HlyD-like secretion proteins"/>
    <property type="match status" value="1"/>
</dbReference>
<evidence type="ECO:0000256" key="1">
    <source>
        <dbReference type="ARBA" id="ARBA00009477"/>
    </source>
</evidence>
<dbReference type="PANTHER" id="PTHR30469">
    <property type="entry name" value="MULTIDRUG RESISTANCE PROTEIN MDTA"/>
    <property type="match status" value="1"/>
</dbReference>
<dbReference type="PANTHER" id="PTHR30469:SF11">
    <property type="entry name" value="BLL4320 PROTEIN"/>
    <property type="match status" value="1"/>
</dbReference>
<evidence type="ECO:0000259" key="4">
    <source>
        <dbReference type="Pfam" id="PF25954"/>
    </source>
</evidence>
<feature type="coiled-coil region" evidence="2">
    <location>
        <begin position="97"/>
        <end position="126"/>
    </location>
</feature>
<evidence type="ECO:0000259" key="3">
    <source>
        <dbReference type="Pfam" id="PF25917"/>
    </source>
</evidence>
<accession>A0ABW5DFN3</accession>
<keyword evidence="6" id="KW-1185">Reference proteome</keyword>
<comment type="caution">
    <text evidence="5">The sequence shown here is derived from an EMBL/GenBank/DDBJ whole genome shotgun (WGS) entry which is preliminary data.</text>
</comment>
<name>A0ABW5DFN3_9HYPH</name>
<evidence type="ECO:0000256" key="2">
    <source>
        <dbReference type="SAM" id="Coils"/>
    </source>
</evidence>
<dbReference type="Gene3D" id="2.40.30.170">
    <property type="match status" value="1"/>
</dbReference>
<reference evidence="6" key="1">
    <citation type="journal article" date="2019" name="Int. J. Syst. Evol. Microbiol.">
        <title>The Global Catalogue of Microorganisms (GCM) 10K type strain sequencing project: providing services to taxonomists for standard genome sequencing and annotation.</title>
        <authorList>
            <consortium name="The Broad Institute Genomics Platform"/>
            <consortium name="The Broad Institute Genome Sequencing Center for Infectious Disease"/>
            <person name="Wu L."/>
            <person name="Ma J."/>
        </authorList>
    </citation>
    <scope>NUCLEOTIDE SEQUENCE [LARGE SCALE GENOMIC DNA]</scope>
    <source>
        <strain evidence="6">KCTC 23707</strain>
    </source>
</reference>
<dbReference type="RefSeq" id="WP_345099503.1">
    <property type="nucleotide sequence ID" value="NZ_BAABGS010000063.1"/>
</dbReference>
<sequence length="373" mass="40029">MIKRFVIAAILLILVVGGLVGFNLFRDKAIQDFFANMPRPTVVVSATNVKNVTWEPTIPAIGTVKAINGVDLSVESAGIVKEILFKANDHVNKGDVLVQLEDEIQRAELEAARTQAELDQQSLSRARELAQRGVGSQSALDAASASAQTSAAAVNKAQAALNQRQIRAPFSGTIGIPRIELGQYLQPGTVVATLQDLGTMHVDFTVPEQQFALLELGQTVRIGITDDDMPFAGKIVGIDPKIDPSTRLVSVRAEIENPDNKLNPGQFVRVRVELPSEENILAVPQTAVVTSLFGDYVFRLDPVDASAPDSPEKLYTASQVFVQIGRREKGVIEIVSGLKDGDLVVDSGQNKLSHGSQVRVNNSVQPVPAGSAQ</sequence>
<dbReference type="EMBL" id="JBHUIR010000023">
    <property type="protein sequence ID" value="MFD2259737.1"/>
    <property type="molecule type" value="Genomic_DNA"/>
</dbReference>
<dbReference type="Gene3D" id="1.10.287.470">
    <property type="entry name" value="Helix hairpin bin"/>
    <property type="match status" value="1"/>
</dbReference>
<dbReference type="Pfam" id="PF25954">
    <property type="entry name" value="Beta-barrel_RND_2"/>
    <property type="match status" value="1"/>
</dbReference>
<protein>
    <submittedName>
        <fullName evidence="5">Efflux RND transporter periplasmic adaptor subunit</fullName>
    </submittedName>
</protein>